<organism evidence="7 8">
    <name type="scientific">Novosphingobium bradum</name>
    <dbReference type="NCBI Taxonomy" id="1737444"/>
    <lineage>
        <taxon>Bacteria</taxon>
        <taxon>Pseudomonadati</taxon>
        <taxon>Pseudomonadota</taxon>
        <taxon>Alphaproteobacteria</taxon>
        <taxon>Sphingomonadales</taxon>
        <taxon>Sphingomonadaceae</taxon>
        <taxon>Novosphingobium</taxon>
    </lineage>
</organism>
<evidence type="ECO:0000256" key="5">
    <source>
        <dbReference type="ARBA" id="ARBA00023172"/>
    </source>
</evidence>
<dbReference type="PANTHER" id="PTHR30563:SF0">
    <property type="entry name" value="DNA RECOMBINATION PROTEIN RMUC"/>
    <property type="match status" value="1"/>
</dbReference>
<comment type="caution">
    <text evidence="7">The sequence shown here is derived from an EMBL/GenBank/DDBJ whole genome shotgun (WGS) entry which is preliminary data.</text>
</comment>
<dbReference type="Pfam" id="PF02646">
    <property type="entry name" value="RmuC"/>
    <property type="match status" value="1"/>
</dbReference>
<name>A0ABV7IWE8_9SPHN</name>
<proteinExistence type="inferred from homology"/>
<dbReference type="PANTHER" id="PTHR30563">
    <property type="entry name" value="DNA RECOMBINATION PROTEIN RMUC"/>
    <property type="match status" value="1"/>
</dbReference>
<keyword evidence="5" id="KW-0233">DNA recombination</keyword>
<evidence type="ECO:0000256" key="4">
    <source>
        <dbReference type="ARBA" id="ARBA00023054"/>
    </source>
</evidence>
<evidence type="ECO:0000313" key="7">
    <source>
        <dbReference type="EMBL" id="MFC3174537.1"/>
    </source>
</evidence>
<gene>
    <name evidence="7" type="primary">rmuC</name>
    <name evidence="7" type="ORF">ACFOD9_09750</name>
</gene>
<comment type="function">
    <text evidence="1">Involved in DNA recombination.</text>
</comment>
<evidence type="ECO:0000313" key="8">
    <source>
        <dbReference type="Proteomes" id="UP001595604"/>
    </source>
</evidence>
<reference evidence="8" key="1">
    <citation type="journal article" date="2019" name="Int. J. Syst. Evol. Microbiol.">
        <title>The Global Catalogue of Microorganisms (GCM) 10K type strain sequencing project: providing services to taxonomists for standard genome sequencing and annotation.</title>
        <authorList>
            <consortium name="The Broad Institute Genomics Platform"/>
            <consortium name="The Broad Institute Genome Sequencing Center for Infectious Disease"/>
            <person name="Wu L."/>
            <person name="Ma J."/>
        </authorList>
    </citation>
    <scope>NUCLEOTIDE SEQUENCE [LARGE SCALE GENOMIC DNA]</scope>
    <source>
        <strain evidence="8">KCTC 42984</strain>
    </source>
</reference>
<evidence type="ECO:0000256" key="2">
    <source>
        <dbReference type="ARBA" id="ARBA00009840"/>
    </source>
</evidence>
<evidence type="ECO:0000256" key="6">
    <source>
        <dbReference type="SAM" id="Coils"/>
    </source>
</evidence>
<keyword evidence="4 6" id="KW-0175">Coiled coil</keyword>
<comment type="similarity">
    <text evidence="2">Belongs to the RmuC family.</text>
</comment>
<evidence type="ECO:0000256" key="1">
    <source>
        <dbReference type="ARBA" id="ARBA00003416"/>
    </source>
</evidence>
<sequence length="500" mass="55464">MNAEILSFFTLLLGLGAGVALGWFLGNRPVAEWRERFAARDLDARELDEKFRRAITELATASERAARADDLAQRADEAARRLEQSRADHAAQLEAARLAREQVLHEKAVIGAELAGLKADAANFEEQKRLLIEAQEALRKEFENAGNRVLEKAQETFLRRAQERFSESEKASAERIATLLAPVGQRLQSYEEQVAGLEARRVDAFGQLFGQIEALRAGQEQVRAEAQRLGNSLTNAPKARGRWGERALQNVLEQCGLSEHTDFVTEHSVNTDDGRLRPDAIIRIPGQKSLIVDAKVSLNAYQEAFEANDDAVRKAALDQHARSMRSHVQTLGAKSYQSQFDEAPDYVVMFVPGEHFVAAALEHDPELWDFAFRNKVLLATPTNLVAIARTVAEVWRQDTIAREAVEIGKAGAELYDRLRVASEHLKRVGGGLNSAVENYNRFVSSFERNVLTSGKRLRDKGIAIGAREIEDVPLVDSTPRYAEIAGAGSEPEVLPIPETE</sequence>
<evidence type="ECO:0000256" key="3">
    <source>
        <dbReference type="ARBA" id="ARBA00021840"/>
    </source>
</evidence>
<keyword evidence="8" id="KW-1185">Reference proteome</keyword>
<feature type="coiled-coil region" evidence="6">
    <location>
        <begin position="44"/>
        <end position="141"/>
    </location>
</feature>
<dbReference type="RefSeq" id="WP_379509887.1">
    <property type="nucleotide sequence ID" value="NZ_JBHRTQ010000007.1"/>
</dbReference>
<dbReference type="Proteomes" id="UP001595604">
    <property type="component" value="Unassembled WGS sequence"/>
</dbReference>
<protein>
    <recommendedName>
        <fullName evidence="3">DNA recombination protein RmuC homolog</fullName>
    </recommendedName>
</protein>
<dbReference type="InterPro" id="IPR003798">
    <property type="entry name" value="DNA_recombination_RmuC"/>
</dbReference>
<accession>A0ABV7IWE8</accession>
<dbReference type="EMBL" id="JBHRTQ010000007">
    <property type="protein sequence ID" value="MFC3174537.1"/>
    <property type="molecule type" value="Genomic_DNA"/>
</dbReference>